<name>A0A699X8B8_TANCI</name>
<sequence length="98" mass="10829">AYEKLGKLPEAAAVLSQYLANVEAEKSKIQQRYVELCIKQYGKAATRYALDASGRTMHHTADKTPEKDCWCVTVFGAPMSVADFNTDTLTTQATQQLV</sequence>
<accession>A0A699X8B8</accession>
<dbReference type="AlphaFoldDB" id="A0A699X8B8"/>
<dbReference type="EMBL" id="BKCJ011803008">
    <property type="protein sequence ID" value="GFD54188.1"/>
    <property type="molecule type" value="Genomic_DNA"/>
</dbReference>
<feature type="non-terminal residue" evidence="1">
    <location>
        <position position="1"/>
    </location>
</feature>
<reference evidence="1" key="1">
    <citation type="journal article" date="2019" name="Sci. Rep.">
        <title>Draft genome of Tanacetum cinerariifolium, the natural source of mosquito coil.</title>
        <authorList>
            <person name="Yamashiro T."/>
            <person name="Shiraishi A."/>
            <person name="Satake H."/>
            <person name="Nakayama K."/>
        </authorList>
    </citation>
    <scope>NUCLEOTIDE SEQUENCE</scope>
</reference>
<feature type="non-terminal residue" evidence="1">
    <location>
        <position position="98"/>
    </location>
</feature>
<evidence type="ECO:0000313" key="1">
    <source>
        <dbReference type="EMBL" id="GFD54188.1"/>
    </source>
</evidence>
<proteinExistence type="predicted"/>
<comment type="caution">
    <text evidence="1">The sequence shown here is derived from an EMBL/GenBank/DDBJ whole genome shotgun (WGS) entry which is preliminary data.</text>
</comment>
<protein>
    <submittedName>
        <fullName evidence="1">Uncharacterized protein</fullName>
    </submittedName>
</protein>
<gene>
    <name evidence="1" type="ORF">Tci_926157</name>
</gene>
<organism evidence="1">
    <name type="scientific">Tanacetum cinerariifolium</name>
    <name type="common">Dalmatian daisy</name>
    <name type="synonym">Chrysanthemum cinerariifolium</name>
    <dbReference type="NCBI Taxonomy" id="118510"/>
    <lineage>
        <taxon>Eukaryota</taxon>
        <taxon>Viridiplantae</taxon>
        <taxon>Streptophyta</taxon>
        <taxon>Embryophyta</taxon>
        <taxon>Tracheophyta</taxon>
        <taxon>Spermatophyta</taxon>
        <taxon>Magnoliopsida</taxon>
        <taxon>eudicotyledons</taxon>
        <taxon>Gunneridae</taxon>
        <taxon>Pentapetalae</taxon>
        <taxon>asterids</taxon>
        <taxon>campanulids</taxon>
        <taxon>Asterales</taxon>
        <taxon>Asteraceae</taxon>
        <taxon>Asteroideae</taxon>
        <taxon>Anthemideae</taxon>
        <taxon>Anthemidinae</taxon>
        <taxon>Tanacetum</taxon>
    </lineage>
</organism>